<proteinExistence type="predicted"/>
<evidence type="ECO:0000256" key="1">
    <source>
        <dbReference type="SAM" id="MobiDB-lite"/>
    </source>
</evidence>
<sequence length="96" mass="11297">MYRSWNEYRSARQAEKNKSERETERSTRGPAIRVPSDKFENHREIQVLNGNRAEPEQGGSVFSLARAVFYFFLARLDPIITIHKPTFLVWNKTQLI</sequence>
<evidence type="ECO:0000313" key="3">
    <source>
        <dbReference type="Proteomes" id="UP001059745"/>
    </source>
</evidence>
<dbReference type="AlphaFoldDB" id="A0AB38TXR5"/>
<feature type="region of interest" description="Disordered" evidence="1">
    <location>
        <begin position="1"/>
        <end position="35"/>
    </location>
</feature>
<dbReference type="RefSeq" id="WP_124083656.1">
    <property type="nucleotide sequence ID" value="NZ_CADEQD010000002.1"/>
</dbReference>
<evidence type="ECO:0000313" key="2">
    <source>
        <dbReference type="EMBL" id="UWX72830.1"/>
    </source>
</evidence>
<feature type="compositionally biased region" description="Basic and acidic residues" evidence="1">
    <location>
        <begin position="9"/>
        <end position="27"/>
    </location>
</feature>
<gene>
    <name evidence="2" type="ORF">NYZ96_30935</name>
</gene>
<name>A0AB38TXR5_BURGA</name>
<organism evidence="2 3">
    <name type="scientific">Burkholderia gladioli</name>
    <name type="common">Pseudomonas marginata</name>
    <name type="synonym">Phytomonas marginata</name>
    <dbReference type="NCBI Taxonomy" id="28095"/>
    <lineage>
        <taxon>Bacteria</taxon>
        <taxon>Pseudomonadati</taxon>
        <taxon>Pseudomonadota</taxon>
        <taxon>Betaproteobacteria</taxon>
        <taxon>Burkholderiales</taxon>
        <taxon>Burkholderiaceae</taxon>
        <taxon>Burkholderia</taxon>
    </lineage>
</organism>
<protein>
    <submittedName>
        <fullName evidence="2">Uncharacterized protein</fullName>
    </submittedName>
</protein>
<dbReference type="EMBL" id="CP104215">
    <property type="protein sequence ID" value="UWX72830.1"/>
    <property type="molecule type" value="Genomic_DNA"/>
</dbReference>
<reference evidence="2" key="1">
    <citation type="submission" date="2022-09" db="EMBL/GenBank/DDBJ databases">
        <title>Genomic of Burkholderia gladioli.</title>
        <authorList>
            <person name="Wu H."/>
        </authorList>
    </citation>
    <scope>NUCLEOTIDE SEQUENCE</scope>
    <source>
        <strain evidence="2">ZN-S4</strain>
    </source>
</reference>
<dbReference type="Proteomes" id="UP001059745">
    <property type="component" value="Chromosome 2"/>
</dbReference>
<accession>A0AB38TXR5</accession>